<evidence type="ECO:0000313" key="1">
    <source>
        <dbReference type="EMBL" id="MDB7084063.1"/>
    </source>
</evidence>
<accession>A0A9Q7HQJ9</accession>
<dbReference type="EMBL" id="JAQLKE010000013">
    <property type="protein sequence ID" value="MDB7084063.1"/>
    <property type="molecule type" value="Genomic_DNA"/>
</dbReference>
<name>A0A9Q7HQJ9_9FIRM</name>
<dbReference type="RefSeq" id="WP_003537537.1">
    <property type="nucleotide sequence ID" value="NZ_AP031443.1"/>
</dbReference>
<dbReference type="GeneID" id="64195555"/>
<gene>
    <name evidence="1" type="ORF">PM738_09650</name>
</gene>
<dbReference type="AlphaFoldDB" id="A0A9Q7HQJ9"/>
<sequence>MNQDFSFSFYQDIKKVIILQLLKEYSCSQEVRQTLNIFILGLVVLLREWLENPDLESMEEYGKNFSCPHKTIFSSKSSII</sequence>
<comment type="caution">
    <text evidence="1">The sequence shown here is derived from an EMBL/GenBank/DDBJ whole genome shotgun (WGS) entry which is preliminary data.</text>
</comment>
<dbReference type="Proteomes" id="UP001211987">
    <property type="component" value="Unassembled WGS sequence"/>
</dbReference>
<organism evidence="1 2">
    <name type="scientific">Thomasclavelia ramosa</name>
    <dbReference type="NCBI Taxonomy" id="1547"/>
    <lineage>
        <taxon>Bacteria</taxon>
        <taxon>Bacillati</taxon>
        <taxon>Bacillota</taxon>
        <taxon>Erysipelotrichia</taxon>
        <taxon>Erysipelotrichales</taxon>
        <taxon>Coprobacillaceae</taxon>
        <taxon>Thomasclavelia</taxon>
    </lineage>
</organism>
<proteinExistence type="predicted"/>
<evidence type="ECO:0000313" key="2">
    <source>
        <dbReference type="Proteomes" id="UP001211987"/>
    </source>
</evidence>
<protein>
    <submittedName>
        <fullName evidence="1">Uncharacterized protein</fullName>
    </submittedName>
</protein>
<reference evidence="1" key="1">
    <citation type="submission" date="2023-01" db="EMBL/GenBank/DDBJ databases">
        <title>Human gut microbiome strain richness.</title>
        <authorList>
            <person name="Chen-Liaw A."/>
        </authorList>
    </citation>
    <scope>NUCLEOTIDE SEQUENCE</scope>
    <source>
        <strain evidence="1">1001217st2_G6_1001217B_191108</strain>
    </source>
</reference>